<feature type="domain" description="BZIP" evidence="7">
    <location>
        <begin position="123"/>
        <end position="179"/>
    </location>
</feature>
<dbReference type="PROSITE" id="PS50217">
    <property type="entry name" value="BZIP"/>
    <property type="match status" value="1"/>
</dbReference>
<protein>
    <recommendedName>
        <fullName evidence="7">BZIP domain-containing protein</fullName>
    </recommendedName>
</protein>
<keyword evidence="9" id="KW-1185">Reference proteome</keyword>
<organism evidence="8 9">
    <name type="scientific">Neoarthrinium moseri</name>
    <dbReference type="NCBI Taxonomy" id="1658444"/>
    <lineage>
        <taxon>Eukaryota</taxon>
        <taxon>Fungi</taxon>
        <taxon>Dikarya</taxon>
        <taxon>Ascomycota</taxon>
        <taxon>Pezizomycotina</taxon>
        <taxon>Sordariomycetes</taxon>
        <taxon>Xylariomycetidae</taxon>
        <taxon>Amphisphaeriales</taxon>
        <taxon>Apiosporaceae</taxon>
        <taxon>Neoarthrinium</taxon>
    </lineage>
</organism>
<sequence>MSIRSAKNVSAGREAHRFQESALPSQTYQDRAGMDLLSTENFQSLQHPLSESFFLNMAELESIKCEPTWEDAIDERFSSTPQSDNTQQPEVSGVQPTPRIQPKRRRNTSASAESTHASSSVSREKNRIAASKCRRKKKVEEHQLEERRRMLAVQNSILSDSAAALRMEVLQLKNEVLRHGTCDFPPIQKYIETSAARLT</sequence>
<feature type="region of interest" description="Disordered" evidence="6">
    <location>
        <begin position="78"/>
        <end position="142"/>
    </location>
</feature>
<evidence type="ECO:0000256" key="3">
    <source>
        <dbReference type="ARBA" id="ARBA00023125"/>
    </source>
</evidence>
<reference evidence="8" key="1">
    <citation type="submission" date="2021-03" db="EMBL/GenBank/DDBJ databases">
        <title>Revisited historic fungal species revealed as producer of novel bioactive compounds through whole genome sequencing and comparative genomics.</title>
        <authorList>
            <person name="Vignolle G.A."/>
            <person name="Hochenegger N."/>
            <person name="Mach R.L."/>
            <person name="Mach-Aigner A.R."/>
            <person name="Javad Rahimi M."/>
            <person name="Salim K.A."/>
            <person name="Chan C.M."/>
            <person name="Lim L.B.L."/>
            <person name="Cai F."/>
            <person name="Druzhinina I.S."/>
            <person name="U'Ren J.M."/>
            <person name="Derntl C."/>
        </authorList>
    </citation>
    <scope>NUCLEOTIDE SEQUENCE</scope>
    <source>
        <strain evidence="8">TUCIM 5799</strain>
    </source>
</reference>
<evidence type="ECO:0000256" key="5">
    <source>
        <dbReference type="ARBA" id="ARBA00023242"/>
    </source>
</evidence>
<feature type="region of interest" description="Disordered" evidence="6">
    <location>
        <begin position="1"/>
        <end position="26"/>
    </location>
</feature>
<evidence type="ECO:0000259" key="7">
    <source>
        <dbReference type="PROSITE" id="PS50217"/>
    </source>
</evidence>
<evidence type="ECO:0000313" key="9">
    <source>
        <dbReference type="Proteomes" id="UP000829685"/>
    </source>
</evidence>
<keyword evidence="5" id="KW-0539">Nucleus</keyword>
<dbReference type="GO" id="GO:0003700">
    <property type="term" value="F:DNA-binding transcription factor activity"/>
    <property type="evidence" value="ECO:0007669"/>
    <property type="project" value="InterPro"/>
</dbReference>
<keyword evidence="4" id="KW-0804">Transcription</keyword>
<dbReference type="Gene3D" id="1.20.5.170">
    <property type="match status" value="1"/>
</dbReference>
<feature type="compositionally biased region" description="Low complexity" evidence="6">
    <location>
        <begin position="109"/>
        <end position="121"/>
    </location>
</feature>
<evidence type="ECO:0000256" key="4">
    <source>
        <dbReference type="ARBA" id="ARBA00023163"/>
    </source>
</evidence>
<dbReference type="InterPro" id="IPR002112">
    <property type="entry name" value="Leuzip_Jun"/>
</dbReference>
<comment type="subcellular location">
    <subcellularLocation>
        <location evidence="1">Nucleus</location>
    </subcellularLocation>
</comment>
<dbReference type="PRINTS" id="PR00043">
    <property type="entry name" value="LEUZIPPRJUN"/>
</dbReference>
<dbReference type="PROSITE" id="PS00036">
    <property type="entry name" value="BZIP_BASIC"/>
    <property type="match status" value="1"/>
</dbReference>
<dbReference type="InterPro" id="IPR046347">
    <property type="entry name" value="bZIP_sf"/>
</dbReference>
<accession>A0A9P9WJD7</accession>
<evidence type="ECO:0000256" key="6">
    <source>
        <dbReference type="SAM" id="MobiDB-lite"/>
    </source>
</evidence>
<dbReference type="GO" id="GO:0005634">
    <property type="term" value="C:nucleus"/>
    <property type="evidence" value="ECO:0007669"/>
    <property type="project" value="UniProtKB-SubCell"/>
</dbReference>
<keyword evidence="3" id="KW-0238">DNA-binding</keyword>
<comment type="caution">
    <text evidence="8">The sequence shown here is derived from an EMBL/GenBank/DDBJ whole genome shotgun (WGS) entry which is preliminary data.</text>
</comment>
<dbReference type="SMART" id="SM00338">
    <property type="entry name" value="BRLZ"/>
    <property type="match status" value="1"/>
</dbReference>
<dbReference type="EMBL" id="JAFIMR010000020">
    <property type="protein sequence ID" value="KAI1866516.1"/>
    <property type="molecule type" value="Genomic_DNA"/>
</dbReference>
<keyword evidence="2" id="KW-0805">Transcription regulation</keyword>
<name>A0A9P9WJD7_9PEZI</name>
<dbReference type="SUPFAM" id="SSF57959">
    <property type="entry name" value="Leucine zipper domain"/>
    <property type="match status" value="1"/>
</dbReference>
<evidence type="ECO:0000313" key="8">
    <source>
        <dbReference type="EMBL" id="KAI1866516.1"/>
    </source>
</evidence>
<gene>
    <name evidence="8" type="ORF">JX265_007817</name>
</gene>
<dbReference type="Pfam" id="PF00170">
    <property type="entry name" value="bZIP_1"/>
    <property type="match status" value="1"/>
</dbReference>
<feature type="compositionally biased region" description="Polar residues" evidence="6">
    <location>
        <begin position="78"/>
        <end position="90"/>
    </location>
</feature>
<dbReference type="InterPro" id="IPR051027">
    <property type="entry name" value="bZIP_transcription_factors"/>
</dbReference>
<dbReference type="GO" id="GO:0003677">
    <property type="term" value="F:DNA binding"/>
    <property type="evidence" value="ECO:0007669"/>
    <property type="project" value="UniProtKB-KW"/>
</dbReference>
<dbReference type="PANTHER" id="PTHR19304">
    <property type="entry name" value="CYCLIC-AMP RESPONSE ELEMENT BINDING PROTEIN"/>
    <property type="match status" value="1"/>
</dbReference>
<evidence type="ECO:0000256" key="1">
    <source>
        <dbReference type="ARBA" id="ARBA00004123"/>
    </source>
</evidence>
<evidence type="ECO:0000256" key="2">
    <source>
        <dbReference type="ARBA" id="ARBA00023015"/>
    </source>
</evidence>
<proteinExistence type="predicted"/>
<dbReference type="CDD" id="cd14687">
    <property type="entry name" value="bZIP_ATF2"/>
    <property type="match status" value="1"/>
</dbReference>
<dbReference type="AlphaFoldDB" id="A0A9P9WJD7"/>
<dbReference type="Proteomes" id="UP000829685">
    <property type="component" value="Unassembled WGS sequence"/>
</dbReference>
<dbReference type="InterPro" id="IPR004827">
    <property type="entry name" value="bZIP"/>
</dbReference>